<keyword evidence="6" id="KW-0663">Pyridoxal phosphate</keyword>
<evidence type="ECO:0000256" key="3">
    <source>
        <dbReference type="ARBA" id="ARBA00011738"/>
    </source>
</evidence>
<comment type="subunit">
    <text evidence="3">Homodimer.</text>
</comment>
<reference evidence="9" key="1">
    <citation type="submission" date="2017-08" db="EMBL/GenBank/DDBJ databases">
        <title>A dynamic microbial community with high functional redundancy inhabits the cold, oxic subseafloor aquifer.</title>
        <authorList>
            <person name="Tully B.J."/>
            <person name="Wheat C.G."/>
            <person name="Glazer B.T."/>
            <person name="Huber J.A."/>
        </authorList>
    </citation>
    <scope>NUCLEOTIDE SEQUENCE [LARGE SCALE GENOMIC DNA]</scope>
</reference>
<dbReference type="SUPFAM" id="SSF53383">
    <property type="entry name" value="PLP-dependent transferases"/>
    <property type="match status" value="1"/>
</dbReference>
<dbReference type="GO" id="GO:0008483">
    <property type="term" value="F:transaminase activity"/>
    <property type="evidence" value="ECO:0007669"/>
    <property type="project" value="UniProtKB-KW"/>
</dbReference>
<dbReference type="PANTHER" id="PTHR42790:SF19">
    <property type="entry name" value="KYNURENINE_ALPHA-AMINOADIPATE AMINOTRANSFERASE, MITOCHONDRIAL"/>
    <property type="match status" value="1"/>
</dbReference>
<dbReference type="CDD" id="cd00609">
    <property type="entry name" value="AAT_like"/>
    <property type="match status" value="1"/>
</dbReference>
<evidence type="ECO:0000313" key="9">
    <source>
        <dbReference type="Proteomes" id="UP000218113"/>
    </source>
</evidence>
<evidence type="ECO:0000256" key="4">
    <source>
        <dbReference type="ARBA" id="ARBA00022576"/>
    </source>
</evidence>
<proteinExistence type="inferred from homology"/>
<accession>A0A2A4T7Z2</accession>
<comment type="similarity">
    <text evidence="2">Belongs to the class-I pyridoxal-phosphate-dependent aminotransferase family.</text>
</comment>
<dbReference type="InterPro" id="IPR015422">
    <property type="entry name" value="PyrdxlP-dep_Trfase_small"/>
</dbReference>
<dbReference type="InterPro" id="IPR015421">
    <property type="entry name" value="PyrdxlP-dep_Trfase_major"/>
</dbReference>
<comment type="caution">
    <text evidence="8">The sequence shown here is derived from an EMBL/GenBank/DDBJ whole genome shotgun (WGS) entry which is preliminary data.</text>
</comment>
<dbReference type="GO" id="GO:1901605">
    <property type="term" value="P:alpha-amino acid metabolic process"/>
    <property type="evidence" value="ECO:0007669"/>
    <property type="project" value="TreeGrafter"/>
</dbReference>
<gene>
    <name evidence="8" type="ORF">COB67_04540</name>
</gene>
<evidence type="ECO:0000256" key="1">
    <source>
        <dbReference type="ARBA" id="ARBA00001933"/>
    </source>
</evidence>
<comment type="cofactor">
    <cofactor evidence="1">
        <name>pyridoxal 5'-phosphate</name>
        <dbReference type="ChEBI" id="CHEBI:597326"/>
    </cofactor>
</comment>
<protein>
    <submittedName>
        <fullName evidence="8">GntR family transcriptional regulator</fullName>
    </submittedName>
</protein>
<evidence type="ECO:0000256" key="2">
    <source>
        <dbReference type="ARBA" id="ARBA00007441"/>
    </source>
</evidence>
<evidence type="ECO:0000256" key="6">
    <source>
        <dbReference type="ARBA" id="ARBA00022898"/>
    </source>
</evidence>
<feature type="domain" description="Aminotransferase class I/classII large" evidence="7">
    <location>
        <begin position="36"/>
        <end position="372"/>
    </location>
</feature>
<dbReference type="Gene3D" id="3.40.640.10">
    <property type="entry name" value="Type I PLP-dependent aspartate aminotransferase-like (Major domain)"/>
    <property type="match status" value="1"/>
</dbReference>
<dbReference type="FunFam" id="3.40.640.10:FF:000053">
    <property type="entry name" value="Aminotransferase, class I"/>
    <property type="match status" value="1"/>
</dbReference>
<dbReference type="EMBL" id="NVSR01000017">
    <property type="protein sequence ID" value="PCI29255.1"/>
    <property type="molecule type" value="Genomic_DNA"/>
</dbReference>
<dbReference type="GO" id="GO:0030170">
    <property type="term" value="F:pyridoxal phosphate binding"/>
    <property type="evidence" value="ECO:0007669"/>
    <property type="project" value="InterPro"/>
</dbReference>
<dbReference type="Pfam" id="PF00155">
    <property type="entry name" value="Aminotran_1_2"/>
    <property type="match status" value="1"/>
</dbReference>
<dbReference type="AlphaFoldDB" id="A0A2A4T7Z2"/>
<dbReference type="Proteomes" id="UP000218113">
    <property type="component" value="Unassembled WGS sequence"/>
</dbReference>
<dbReference type="Gene3D" id="3.90.1150.10">
    <property type="entry name" value="Aspartate Aminotransferase, domain 1"/>
    <property type="match status" value="1"/>
</dbReference>
<dbReference type="PANTHER" id="PTHR42790">
    <property type="entry name" value="AMINOTRANSFERASE"/>
    <property type="match status" value="1"/>
</dbReference>
<dbReference type="InterPro" id="IPR004839">
    <property type="entry name" value="Aminotransferase_I/II_large"/>
</dbReference>
<keyword evidence="4" id="KW-0032">Aminotransferase</keyword>
<dbReference type="InterPro" id="IPR050859">
    <property type="entry name" value="Class-I_PLP-dep_aminotransf"/>
</dbReference>
<evidence type="ECO:0000256" key="5">
    <source>
        <dbReference type="ARBA" id="ARBA00022679"/>
    </source>
</evidence>
<name>A0A2A4T7Z2_9DELT</name>
<organism evidence="8 9">
    <name type="scientific">SAR324 cluster bacterium</name>
    <dbReference type="NCBI Taxonomy" id="2024889"/>
    <lineage>
        <taxon>Bacteria</taxon>
        <taxon>Deltaproteobacteria</taxon>
        <taxon>SAR324 cluster</taxon>
    </lineage>
</organism>
<keyword evidence="5" id="KW-0808">Transferase</keyword>
<evidence type="ECO:0000313" key="8">
    <source>
        <dbReference type="EMBL" id="PCI29255.1"/>
    </source>
</evidence>
<sequence length="383" mass="43706">MFAKRIERLSSSLVREILEIAQNPEIISFAGGLPAKEAMPEFDLRDIPEQLRQYGVSEGEEFLRVEIAEYVTRQGRPCSADQILITSGSQQAIDLVSKLFLDEGSKVLLESPTYLAAIQSFRLFGAEFQDLTLSPTGIDPEQLRQCLLRDQYSFAYLIPSFQNPAGTCYSSECRQEVAALLEEFKVPLIEDDPYRELVYEKVDRKPIVSELQNNEWVYMGSFSKTGIPGFRIGYLVASPQLYTPLFRLKQATDLHSNRIGQYWAANFLSGEGFEKHLEKLRQYYKVKRDVMHDSLNRHFRGIAAWDLPLGGLFFWVRLKADIDTMPLLQQALERKVAFMPGTPFFANPMKRCNMMRLNFSHATTEQIEQGISILAEVVKAGMD</sequence>
<dbReference type="InterPro" id="IPR015424">
    <property type="entry name" value="PyrdxlP-dep_Trfase"/>
</dbReference>
<evidence type="ECO:0000259" key="7">
    <source>
        <dbReference type="Pfam" id="PF00155"/>
    </source>
</evidence>